<sequence>MGLWGSGIMCGYRTVPGLHSHGGCNPPNDLLVFNWYFLLLTGIPIFCLERTKKNY</sequence>
<gene>
    <name evidence="2" type="ORF">L873DRAFT_1320735</name>
</gene>
<evidence type="ECO:0000313" key="3">
    <source>
        <dbReference type="Proteomes" id="UP000276215"/>
    </source>
</evidence>
<keyword evidence="1" id="KW-0472">Membrane</keyword>
<keyword evidence="1" id="KW-0812">Transmembrane</keyword>
<feature type="transmembrane region" description="Helical" evidence="1">
    <location>
        <begin position="30"/>
        <end position="48"/>
    </location>
</feature>
<dbReference type="EMBL" id="ML120427">
    <property type="protein sequence ID" value="RPA95284.1"/>
    <property type="molecule type" value="Genomic_DNA"/>
</dbReference>
<keyword evidence="3" id="KW-1185">Reference proteome</keyword>
<accession>A0A3N4JN23</accession>
<organism evidence="2 3">
    <name type="scientific">Choiromyces venosus 120613-1</name>
    <dbReference type="NCBI Taxonomy" id="1336337"/>
    <lineage>
        <taxon>Eukaryota</taxon>
        <taxon>Fungi</taxon>
        <taxon>Dikarya</taxon>
        <taxon>Ascomycota</taxon>
        <taxon>Pezizomycotina</taxon>
        <taxon>Pezizomycetes</taxon>
        <taxon>Pezizales</taxon>
        <taxon>Tuberaceae</taxon>
        <taxon>Choiromyces</taxon>
    </lineage>
</organism>
<dbReference type="Proteomes" id="UP000276215">
    <property type="component" value="Unassembled WGS sequence"/>
</dbReference>
<dbReference type="AlphaFoldDB" id="A0A3N4JN23"/>
<proteinExistence type="predicted"/>
<protein>
    <submittedName>
        <fullName evidence="2">Uncharacterized protein</fullName>
    </submittedName>
</protein>
<evidence type="ECO:0000256" key="1">
    <source>
        <dbReference type="SAM" id="Phobius"/>
    </source>
</evidence>
<reference evidence="2 3" key="1">
    <citation type="journal article" date="2018" name="Nat. Ecol. Evol.">
        <title>Pezizomycetes genomes reveal the molecular basis of ectomycorrhizal truffle lifestyle.</title>
        <authorList>
            <person name="Murat C."/>
            <person name="Payen T."/>
            <person name="Noel B."/>
            <person name="Kuo A."/>
            <person name="Morin E."/>
            <person name="Chen J."/>
            <person name="Kohler A."/>
            <person name="Krizsan K."/>
            <person name="Balestrini R."/>
            <person name="Da Silva C."/>
            <person name="Montanini B."/>
            <person name="Hainaut M."/>
            <person name="Levati E."/>
            <person name="Barry K.W."/>
            <person name="Belfiori B."/>
            <person name="Cichocki N."/>
            <person name="Clum A."/>
            <person name="Dockter R.B."/>
            <person name="Fauchery L."/>
            <person name="Guy J."/>
            <person name="Iotti M."/>
            <person name="Le Tacon F."/>
            <person name="Lindquist E.A."/>
            <person name="Lipzen A."/>
            <person name="Malagnac F."/>
            <person name="Mello A."/>
            <person name="Molinier V."/>
            <person name="Miyauchi S."/>
            <person name="Poulain J."/>
            <person name="Riccioni C."/>
            <person name="Rubini A."/>
            <person name="Sitrit Y."/>
            <person name="Splivallo R."/>
            <person name="Traeger S."/>
            <person name="Wang M."/>
            <person name="Zifcakova L."/>
            <person name="Wipf D."/>
            <person name="Zambonelli A."/>
            <person name="Paolocci F."/>
            <person name="Nowrousian M."/>
            <person name="Ottonello S."/>
            <person name="Baldrian P."/>
            <person name="Spatafora J.W."/>
            <person name="Henrissat B."/>
            <person name="Nagy L.G."/>
            <person name="Aury J.M."/>
            <person name="Wincker P."/>
            <person name="Grigoriev I.V."/>
            <person name="Bonfante P."/>
            <person name="Martin F.M."/>
        </authorList>
    </citation>
    <scope>NUCLEOTIDE SEQUENCE [LARGE SCALE GENOMIC DNA]</scope>
    <source>
        <strain evidence="2 3">120613-1</strain>
    </source>
</reference>
<name>A0A3N4JN23_9PEZI</name>
<keyword evidence="1" id="KW-1133">Transmembrane helix</keyword>
<evidence type="ECO:0000313" key="2">
    <source>
        <dbReference type="EMBL" id="RPA95284.1"/>
    </source>
</evidence>